<dbReference type="GO" id="GO:0003723">
    <property type="term" value="F:RNA binding"/>
    <property type="evidence" value="ECO:0007669"/>
    <property type="project" value="InterPro"/>
</dbReference>
<reference evidence="6 7" key="1">
    <citation type="submission" date="2019-09" db="EMBL/GenBank/DDBJ databases">
        <title>A chromosome-level genome assembly of the Chinese tupelo Nyssa sinensis.</title>
        <authorList>
            <person name="Yang X."/>
            <person name="Kang M."/>
            <person name="Yang Y."/>
            <person name="Xiong H."/>
            <person name="Wang M."/>
            <person name="Zhang Z."/>
            <person name="Wang Z."/>
            <person name="Wu H."/>
            <person name="Ma T."/>
            <person name="Liu J."/>
            <person name="Xi Z."/>
        </authorList>
    </citation>
    <scope>NUCLEOTIDE SEQUENCE [LARGE SCALE GENOMIC DNA]</scope>
    <source>
        <strain evidence="6">J267</strain>
        <tissue evidence="6">Leaf</tissue>
    </source>
</reference>
<dbReference type="InterPro" id="IPR011990">
    <property type="entry name" value="TPR-like_helical_dom_sf"/>
</dbReference>
<feature type="repeat" description="PPR" evidence="4">
    <location>
        <begin position="471"/>
        <end position="505"/>
    </location>
</feature>
<sequence length="716" mass="81634">MNAISKLKRLRPVLLGLVVNPSLNQRLFSLAAITPNSSSLIVEFTRFCYQNDLPRAIKVMDSMQNHKIWADSITYSELIKCCLARGAINQGRLVHKHVFSIGYQPNTFLVNILLSMYVKFHLLDEAQALFDQMTQRNVVSWTTMIAAYSNAKLNRKALEFLILMLRHGVRPNMFTYSSVLRACDRLPNLRQVHCSIIKTGLDSDVFVRSALIDIYSKWGELHNALLVFNEMVTGDLVVWNSIIGGVAQNSDGDEALNLFKTMKRTGFGVDQSTLTSVLRACTGLALLELGRQVHVHVLKFDQDLILNNALVDMYCKCGGLEDANSMFTRMVEKDVISWSTMIIGLAQNGFSREALELFESMKLSGTAPNYVTILGILFACSHAGLVEDGQYYFHSMKKLFGIDPGREHYGCMVDLLGRAGKLEEAVNVIHEMKCDPDAVTWRTLLGACRVHRNMDLAIYAAKQILNLEPYDTGTYILLSNIYANSQRWDDVAEMRKTMKDRGIKKEPGCSWIEIKKQIHAFILGDKSHPQIGEICRELNQLIWRMKEVGYVPDTNFVLQDLEGEQREDSLLYHSEKLAIVFEGWRSQSRSEPPPRPRLPYPRIDGLHIYTYRAFLDAVNFYLNMEDISDLFHIRGMQLNRVHDRSKKWHRMEEDESVFVYREGTMEQAIYKMYHNQKNEMKSSSSSSKACNPIIIRNKGNNAPANCIVPLKDIILS</sequence>
<feature type="repeat" description="PPR" evidence="4">
    <location>
        <begin position="334"/>
        <end position="368"/>
    </location>
</feature>
<dbReference type="InterPro" id="IPR046848">
    <property type="entry name" value="E_motif"/>
</dbReference>
<dbReference type="EMBL" id="CM018033">
    <property type="protein sequence ID" value="KAA8546192.1"/>
    <property type="molecule type" value="Genomic_DNA"/>
</dbReference>
<dbReference type="FunFam" id="1.25.40.10:FF:000366">
    <property type="entry name" value="Pentatricopeptide (PPR) repeat-containing protein"/>
    <property type="match status" value="1"/>
</dbReference>
<dbReference type="FunFam" id="1.25.40.10:FF:000380">
    <property type="entry name" value="Pentatricopeptide repeat-containing protein, chloroplastic"/>
    <property type="match status" value="1"/>
</dbReference>
<dbReference type="Pfam" id="PF01535">
    <property type="entry name" value="PPR"/>
    <property type="match status" value="4"/>
</dbReference>
<feature type="domain" description="DYW" evidence="5">
    <location>
        <begin position="549"/>
        <end position="582"/>
    </location>
</feature>
<dbReference type="InterPro" id="IPR032867">
    <property type="entry name" value="DYW_dom"/>
</dbReference>
<accession>A0A5J5BX66</accession>
<dbReference type="GO" id="GO:0009451">
    <property type="term" value="P:RNA modification"/>
    <property type="evidence" value="ECO:0007669"/>
    <property type="project" value="InterPro"/>
</dbReference>
<evidence type="ECO:0000259" key="5">
    <source>
        <dbReference type="Pfam" id="PF14432"/>
    </source>
</evidence>
<dbReference type="SUPFAM" id="SSF48452">
    <property type="entry name" value="TPR-like"/>
    <property type="match status" value="1"/>
</dbReference>
<evidence type="ECO:0000313" key="7">
    <source>
        <dbReference type="Proteomes" id="UP000325577"/>
    </source>
</evidence>
<dbReference type="AlphaFoldDB" id="A0A5J5BX66"/>
<keyword evidence="2" id="KW-0677">Repeat</keyword>
<dbReference type="FunFam" id="1.25.40.10:FF:000031">
    <property type="entry name" value="Pentatricopeptide repeat-containing protein mitochondrial"/>
    <property type="match status" value="1"/>
</dbReference>
<protein>
    <recommendedName>
        <fullName evidence="5">DYW domain-containing protein</fullName>
    </recommendedName>
</protein>
<evidence type="ECO:0000256" key="2">
    <source>
        <dbReference type="ARBA" id="ARBA00022737"/>
    </source>
</evidence>
<dbReference type="FunFam" id="1.25.40.10:FF:000488">
    <property type="entry name" value="Pentatricopeptide repeat-containing protein, mitochondrial"/>
    <property type="match status" value="1"/>
</dbReference>
<evidence type="ECO:0000256" key="4">
    <source>
        <dbReference type="PROSITE-ProRule" id="PRU00708"/>
    </source>
</evidence>
<dbReference type="PANTHER" id="PTHR47926">
    <property type="entry name" value="PENTATRICOPEPTIDE REPEAT-CONTAINING PROTEIN"/>
    <property type="match status" value="1"/>
</dbReference>
<evidence type="ECO:0000313" key="6">
    <source>
        <dbReference type="EMBL" id="KAA8546192.1"/>
    </source>
</evidence>
<evidence type="ECO:0000256" key="3">
    <source>
        <dbReference type="ARBA" id="ARBA00022946"/>
    </source>
</evidence>
<dbReference type="Proteomes" id="UP000325577">
    <property type="component" value="Linkage Group LG10"/>
</dbReference>
<proteinExistence type="inferred from homology"/>
<keyword evidence="3" id="KW-0809">Transit peptide</keyword>
<dbReference type="PANTHER" id="PTHR47926:SF420">
    <property type="entry name" value="REPEAT-CONTAINING PROTEIN, PUTATIVE-RELATED"/>
    <property type="match status" value="1"/>
</dbReference>
<dbReference type="NCBIfam" id="TIGR00756">
    <property type="entry name" value="PPR"/>
    <property type="match status" value="4"/>
</dbReference>
<feature type="repeat" description="PPR" evidence="4">
    <location>
        <begin position="137"/>
        <end position="171"/>
    </location>
</feature>
<dbReference type="Pfam" id="PF14432">
    <property type="entry name" value="DYW_deaminase"/>
    <property type="match status" value="1"/>
</dbReference>
<evidence type="ECO:0000256" key="1">
    <source>
        <dbReference type="ARBA" id="ARBA00006643"/>
    </source>
</evidence>
<feature type="repeat" description="PPR" evidence="4">
    <location>
        <begin position="303"/>
        <end position="333"/>
    </location>
</feature>
<dbReference type="Pfam" id="PF20431">
    <property type="entry name" value="E_motif"/>
    <property type="match status" value="1"/>
</dbReference>
<dbReference type="OrthoDB" id="185373at2759"/>
<dbReference type="InterPro" id="IPR002885">
    <property type="entry name" value="PPR_rpt"/>
</dbReference>
<dbReference type="GO" id="GO:0008270">
    <property type="term" value="F:zinc ion binding"/>
    <property type="evidence" value="ECO:0007669"/>
    <property type="project" value="InterPro"/>
</dbReference>
<dbReference type="Gene3D" id="1.25.40.10">
    <property type="entry name" value="Tetratricopeptide repeat domain"/>
    <property type="match status" value="4"/>
</dbReference>
<dbReference type="InterPro" id="IPR046960">
    <property type="entry name" value="PPR_At4g14850-like_plant"/>
</dbReference>
<name>A0A5J5BX66_9ASTE</name>
<dbReference type="PROSITE" id="PS51375">
    <property type="entry name" value="PPR"/>
    <property type="match status" value="5"/>
</dbReference>
<gene>
    <name evidence="6" type="ORF">F0562_020914</name>
</gene>
<dbReference type="Pfam" id="PF13041">
    <property type="entry name" value="PPR_2"/>
    <property type="match status" value="2"/>
</dbReference>
<keyword evidence="7" id="KW-1185">Reference proteome</keyword>
<organism evidence="6 7">
    <name type="scientific">Nyssa sinensis</name>
    <dbReference type="NCBI Taxonomy" id="561372"/>
    <lineage>
        <taxon>Eukaryota</taxon>
        <taxon>Viridiplantae</taxon>
        <taxon>Streptophyta</taxon>
        <taxon>Embryophyta</taxon>
        <taxon>Tracheophyta</taxon>
        <taxon>Spermatophyta</taxon>
        <taxon>Magnoliopsida</taxon>
        <taxon>eudicotyledons</taxon>
        <taxon>Gunneridae</taxon>
        <taxon>Pentapetalae</taxon>
        <taxon>asterids</taxon>
        <taxon>Cornales</taxon>
        <taxon>Nyssaceae</taxon>
        <taxon>Nyssa</taxon>
    </lineage>
</organism>
<feature type="repeat" description="PPR" evidence="4">
    <location>
        <begin position="235"/>
        <end position="269"/>
    </location>
</feature>
<comment type="similarity">
    <text evidence="1">Belongs to the PPR family. PCMP-H subfamily.</text>
</comment>